<comment type="subcellular location">
    <subcellularLocation>
        <location evidence="1">Membrane</location>
        <topology evidence="1">Single-pass membrane protein</topology>
    </subcellularLocation>
</comment>
<dbReference type="Gene3D" id="3.30.479.30">
    <property type="entry name" value="Band 7 domain"/>
    <property type="match status" value="1"/>
</dbReference>
<dbReference type="EMBL" id="JAZDUF010000002">
    <property type="protein sequence ID" value="MEE3850362.1"/>
    <property type="molecule type" value="Genomic_DNA"/>
</dbReference>
<feature type="region of interest" description="Disordered" evidence="6">
    <location>
        <begin position="352"/>
        <end position="400"/>
    </location>
</feature>
<comment type="caution">
    <text evidence="8">The sequence shown here is derived from an EMBL/GenBank/DDBJ whole genome shotgun (WGS) entry which is preliminary data.</text>
</comment>
<evidence type="ECO:0000256" key="6">
    <source>
        <dbReference type="SAM" id="MobiDB-lite"/>
    </source>
</evidence>
<accession>A0ABU7MB90</accession>
<feature type="compositionally biased region" description="Basic and acidic residues" evidence="6">
    <location>
        <begin position="353"/>
        <end position="363"/>
    </location>
</feature>
<name>A0ABU7MB90_9ACTN</name>
<sequence length="400" mass="43441">MEYAGLVVLALLVLLVVVVLVKSIALIPQAEAAVIERLGRYTRTVSGQLTLLLPFIDRIRARVDIRERVVSFPPQPVITEDNLTLSIDTVVYFQVTNPKSAVYEIDDYIAGVEQLTITTLRNVVGGMTLEETLTSRDSINGQLRGVLDEATGRWGLRVARVELKSIMPPPSIQESMEKQMKADREKRATILSAEGQRESAIKTAEGNKQSQILAAEGAKQAAILAAEADRQSTILRAQGDRAASYLKAQGEAKAIEKTFAAVKAAKPTPELLAYQYLQQIPEMAKGESSKVWVVPSDFGSALQGFAKSFGAQGDDGVFRYEPTHDEPSAVDEAETEDWFSLESDPKVAQAVAEAEKVARRPVDPEIATRSSRQLSYGNRQARDAAPTPATSEAADSDGPS</sequence>
<evidence type="ECO:0000256" key="5">
    <source>
        <dbReference type="ARBA" id="ARBA00023136"/>
    </source>
</evidence>
<evidence type="ECO:0000256" key="4">
    <source>
        <dbReference type="ARBA" id="ARBA00022989"/>
    </source>
</evidence>
<dbReference type="InterPro" id="IPR050710">
    <property type="entry name" value="Band7/mec-2_domain"/>
</dbReference>
<keyword evidence="4" id="KW-1133">Transmembrane helix</keyword>
<dbReference type="InterPro" id="IPR036013">
    <property type="entry name" value="Band_7/SPFH_dom_sf"/>
</dbReference>
<keyword evidence="3" id="KW-0812">Transmembrane</keyword>
<keyword evidence="5" id="KW-0472">Membrane</keyword>
<comment type="similarity">
    <text evidence="2">Belongs to the band 7/mec-2 family.</text>
</comment>
<dbReference type="SUPFAM" id="SSF117892">
    <property type="entry name" value="Band 7/SPFH domain"/>
    <property type="match status" value="1"/>
</dbReference>
<dbReference type="Pfam" id="PF01145">
    <property type="entry name" value="Band_7"/>
    <property type="match status" value="1"/>
</dbReference>
<evidence type="ECO:0000256" key="1">
    <source>
        <dbReference type="ARBA" id="ARBA00004167"/>
    </source>
</evidence>
<dbReference type="CDD" id="cd08829">
    <property type="entry name" value="SPFH_paraslipin"/>
    <property type="match status" value="1"/>
</dbReference>
<dbReference type="PANTHER" id="PTHR43327">
    <property type="entry name" value="STOMATIN-LIKE PROTEIN 2, MITOCHONDRIAL"/>
    <property type="match status" value="1"/>
</dbReference>
<dbReference type="PANTHER" id="PTHR43327:SF10">
    <property type="entry name" value="STOMATIN-LIKE PROTEIN 2, MITOCHONDRIAL"/>
    <property type="match status" value="1"/>
</dbReference>
<dbReference type="RefSeq" id="WP_330432490.1">
    <property type="nucleotide sequence ID" value="NZ_JAZDUF010000002.1"/>
</dbReference>
<evidence type="ECO:0000256" key="3">
    <source>
        <dbReference type="ARBA" id="ARBA00022692"/>
    </source>
</evidence>
<evidence type="ECO:0000256" key="2">
    <source>
        <dbReference type="ARBA" id="ARBA00008164"/>
    </source>
</evidence>
<dbReference type="SMART" id="SM00244">
    <property type="entry name" value="PHB"/>
    <property type="match status" value="1"/>
</dbReference>
<feature type="compositionally biased region" description="Polar residues" evidence="6">
    <location>
        <begin position="368"/>
        <end position="378"/>
    </location>
</feature>
<dbReference type="PRINTS" id="PR00721">
    <property type="entry name" value="STOMATIN"/>
</dbReference>
<dbReference type="InterPro" id="IPR018080">
    <property type="entry name" value="Band_7/stomatin-like_CS"/>
</dbReference>
<keyword evidence="9" id="KW-1185">Reference proteome</keyword>
<dbReference type="InterPro" id="IPR001972">
    <property type="entry name" value="Stomatin_HflK_fam"/>
</dbReference>
<proteinExistence type="inferred from homology"/>
<dbReference type="Proteomes" id="UP001347146">
    <property type="component" value="Unassembled WGS sequence"/>
</dbReference>
<dbReference type="PROSITE" id="PS01270">
    <property type="entry name" value="BAND_7"/>
    <property type="match status" value="1"/>
</dbReference>
<dbReference type="InterPro" id="IPR001107">
    <property type="entry name" value="Band_7"/>
</dbReference>
<evidence type="ECO:0000313" key="8">
    <source>
        <dbReference type="EMBL" id="MEE3850362.1"/>
    </source>
</evidence>
<reference evidence="8 9" key="1">
    <citation type="submission" date="2024-01" db="EMBL/GenBank/DDBJ databases">
        <title>Draft genome sequence of Gordonia sp. LSe1-13.</title>
        <authorList>
            <person name="Suphannarot A."/>
            <person name="Mingma R."/>
        </authorList>
    </citation>
    <scope>NUCLEOTIDE SEQUENCE [LARGE SCALE GENOMIC DNA]</scope>
    <source>
        <strain evidence="8 9">LSe1-13</strain>
    </source>
</reference>
<gene>
    <name evidence="8" type="ORF">VZC37_08450</name>
</gene>
<feature type="domain" description="Band 7" evidence="7">
    <location>
        <begin position="22"/>
        <end position="180"/>
    </location>
</feature>
<organism evidence="8 9">
    <name type="scientific">Gordonia sesuvii</name>
    <dbReference type="NCBI Taxonomy" id="3116777"/>
    <lineage>
        <taxon>Bacteria</taxon>
        <taxon>Bacillati</taxon>
        <taxon>Actinomycetota</taxon>
        <taxon>Actinomycetes</taxon>
        <taxon>Mycobacteriales</taxon>
        <taxon>Gordoniaceae</taxon>
        <taxon>Gordonia</taxon>
    </lineage>
</organism>
<evidence type="ECO:0000313" key="9">
    <source>
        <dbReference type="Proteomes" id="UP001347146"/>
    </source>
</evidence>
<evidence type="ECO:0000259" key="7">
    <source>
        <dbReference type="SMART" id="SM00244"/>
    </source>
</evidence>
<protein>
    <submittedName>
        <fullName evidence="8">SPFH domain-containing protein</fullName>
    </submittedName>
</protein>